<evidence type="ECO:0000313" key="2">
    <source>
        <dbReference type="EMBL" id="MFC3228852.1"/>
    </source>
</evidence>
<dbReference type="PANTHER" id="PTHR43685">
    <property type="entry name" value="GLYCOSYLTRANSFERASE"/>
    <property type="match status" value="1"/>
</dbReference>
<protein>
    <submittedName>
        <fullName evidence="2">Glycosyltransferase family 2 protein</fullName>
    </submittedName>
</protein>
<gene>
    <name evidence="2" type="ORF">ACFOGJ_16525</name>
</gene>
<evidence type="ECO:0000259" key="1">
    <source>
        <dbReference type="Pfam" id="PF00535"/>
    </source>
</evidence>
<name>A0ABV7L2N0_9PROT</name>
<dbReference type="Gene3D" id="3.90.550.10">
    <property type="entry name" value="Spore Coat Polysaccharide Biosynthesis Protein SpsA, Chain A"/>
    <property type="match status" value="1"/>
</dbReference>
<dbReference type="Proteomes" id="UP001595528">
    <property type="component" value="Unassembled WGS sequence"/>
</dbReference>
<dbReference type="PANTHER" id="PTHR43685:SF2">
    <property type="entry name" value="GLYCOSYLTRANSFERASE 2-LIKE DOMAIN-CONTAINING PROTEIN"/>
    <property type="match status" value="1"/>
</dbReference>
<proteinExistence type="predicted"/>
<evidence type="ECO:0000313" key="3">
    <source>
        <dbReference type="Proteomes" id="UP001595528"/>
    </source>
</evidence>
<accession>A0ABV7L2N0</accession>
<dbReference type="Pfam" id="PF00535">
    <property type="entry name" value="Glycos_transf_2"/>
    <property type="match status" value="1"/>
</dbReference>
<dbReference type="SUPFAM" id="SSF53448">
    <property type="entry name" value="Nucleotide-diphospho-sugar transferases"/>
    <property type="match status" value="1"/>
</dbReference>
<comment type="caution">
    <text evidence="2">The sequence shown here is derived from an EMBL/GenBank/DDBJ whole genome shotgun (WGS) entry which is preliminary data.</text>
</comment>
<dbReference type="InterPro" id="IPR050834">
    <property type="entry name" value="Glycosyltransf_2"/>
</dbReference>
<keyword evidence="3" id="KW-1185">Reference proteome</keyword>
<organism evidence="2 3">
    <name type="scientific">Marinibaculum pumilum</name>
    <dbReference type="NCBI Taxonomy" id="1766165"/>
    <lineage>
        <taxon>Bacteria</taxon>
        <taxon>Pseudomonadati</taxon>
        <taxon>Pseudomonadota</taxon>
        <taxon>Alphaproteobacteria</taxon>
        <taxon>Rhodospirillales</taxon>
        <taxon>Rhodospirillaceae</taxon>
        <taxon>Marinibaculum</taxon>
    </lineage>
</organism>
<sequence>MHLSEKEYLLLRRLLAEAKGADDALMRMLELYNKDNENHSALLNHLCHLFRDHAVANRIVGDFFNNRRMWVQALPPYYRSIAAGLDPRSYFPIFVAPLKGMLEKYGLEQARRDVLAGLNLEGLLTAADLMAYEPERPDPADFRRALTDADATVGDTVRSGRPTYGLLLCNYNDAAHLPRSLSAIAAQTRPFDEIVVVDDGSTDDSLAVIASFADRLPQLRLHRLERNVGVVQAYDMGLNLVTTDFLHLAAADDFIMPGFLEHLAAAGDRWPASGAIFSHFKVQQRVLKVADESWRLNPWADFREIEGYVSPSRIFDLLDKRLIWINGNSALYRTDAFRAATEAKPEHGYLADWLAGIRVMLNYGASFVPRVLSEYSVDGDRFAFRSMNEPARNAATSRSVIRALLAPEGPPTHALTKAFFQVRPNLFEHIPGLVSIVLPTTPVAAGIWLDHLDYYLSRGRDYKPRP</sequence>
<feature type="domain" description="Glycosyltransferase 2-like" evidence="1">
    <location>
        <begin position="168"/>
        <end position="288"/>
    </location>
</feature>
<reference evidence="3" key="1">
    <citation type="journal article" date="2019" name="Int. J. Syst. Evol. Microbiol.">
        <title>The Global Catalogue of Microorganisms (GCM) 10K type strain sequencing project: providing services to taxonomists for standard genome sequencing and annotation.</title>
        <authorList>
            <consortium name="The Broad Institute Genomics Platform"/>
            <consortium name="The Broad Institute Genome Sequencing Center for Infectious Disease"/>
            <person name="Wu L."/>
            <person name="Ma J."/>
        </authorList>
    </citation>
    <scope>NUCLEOTIDE SEQUENCE [LARGE SCALE GENOMIC DNA]</scope>
    <source>
        <strain evidence="3">KCTC 42964</strain>
    </source>
</reference>
<dbReference type="EMBL" id="JBHRTR010000028">
    <property type="protein sequence ID" value="MFC3228852.1"/>
    <property type="molecule type" value="Genomic_DNA"/>
</dbReference>
<dbReference type="InterPro" id="IPR029044">
    <property type="entry name" value="Nucleotide-diphossugar_trans"/>
</dbReference>
<dbReference type="RefSeq" id="WP_379902352.1">
    <property type="nucleotide sequence ID" value="NZ_JBHRTR010000028.1"/>
</dbReference>
<dbReference type="CDD" id="cd00761">
    <property type="entry name" value="Glyco_tranf_GTA_type"/>
    <property type="match status" value="1"/>
</dbReference>
<dbReference type="InterPro" id="IPR001173">
    <property type="entry name" value="Glyco_trans_2-like"/>
</dbReference>